<feature type="binding site" evidence="7">
    <location>
        <position position="246"/>
    </location>
    <ligand>
        <name>Mg(2+)</name>
        <dbReference type="ChEBI" id="CHEBI:18420"/>
        <label>1</label>
    </ligand>
</feature>
<evidence type="ECO:0000259" key="9">
    <source>
        <dbReference type="Pfam" id="PF03372"/>
    </source>
</evidence>
<dbReference type="EMBL" id="FORX01000002">
    <property type="protein sequence ID" value="SFJ35651.1"/>
    <property type="molecule type" value="Genomic_DNA"/>
</dbReference>
<dbReference type="PROSITE" id="PS51435">
    <property type="entry name" value="AP_NUCLEASE_F1_4"/>
    <property type="match status" value="1"/>
</dbReference>
<dbReference type="PANTHER" id="PTHR22748:SF6">
    <property type="entry name" value="DNA-(APURINIC OR APYRIMIDINIC SITE) ENDONUCLEASE"/>
    <property type="match status" value="1"/>
</dbReference>
<dbReference type="Pfam" id="PF03372">
    <property type="entry name" value="Exo_endo_phos"/>
    <property type="match status" value="1"/>
</dbReference>
<name>A0A1I3QQU0_9BACT</name>
<dbReference type="PROSITE" id="PS00726">
    <property type="entry name" value="AP_NUCLEASE_F1_1"/>
    <property type="match status" value="1"/>
</dbReference>
<accession>A0A1I3QQU0</accession>
<dbReference type="GO" id="GO:0008081">
    <property type="term" value="F:phosphoric diester hydrolase activity"/>
    <property type="evidence" value="ECO:0007669"/>
    <property type="project" value="TreeGrafter"/>
</dbReference>
<evidence type="ECO:0000256" key="8">
    <source>
        <dbReference type="PIRSR" id="PIRSR604808-3"/>
    </source>
</evidence>
<comment type="similarity">
    <text evidence="2">Belongs to the DNA repair enzymes AP/ExoA family.</text>
</comment>
<keyword evidence="5 7" id="KW-0460">Magnesium</keyword>
<keyword evidence="11" id="KW-1185">Reference proteome</keyword>
<evidence type="ECO:0000256" key="5">
    <source>
        <dbReference type="ARBA" id="ARBA00022842"/>
    </source>
</evidence>
<dbReference type="GO" id="GO:0003677">
    <property type="term" value="F:DNA binding"/>
    <property type="evidence" value="ECO:0007669"/>
    <property type="project" value="InterPro"/>
</dbReference>
<dbReference type="InterPro" id="IPR004808">
    <property type="entry name" value="AP_endonuc_1"/>
</dbReference>
<proteinExistence type="inferred from homology"/>
<feature type="binding site" evidence="7">
    <location>
        <position position="247"/>
    </location>
    <ligand>
        <name>Mg(2+)</name>
        <dbReference type="ChEBI" id="CHEBI:18420"/>
        <label>1</label>
    </ligand>
</feature>
<evidence type="ECO:0000313" key="11">
    <source>
        <dbReference type="Proteomes" id="UP000198635"/>
    </source>
</evidence>
<feature type="binding site" evidence="7">
    <location>
        <position position="151"/>
    </location>
    <ligand>
        <name>Mg(2+)</name>
        <dbReference type="ChEBI" id="CHEBI:18420"/>
        <label>1</label>
    </ligand>
</feature>
<comment type="cofactor">
    <cofactor evidence="1">
        <name>Mn(2+)</name>
        <dbReference type="ChEBI" id="CHEBI:29035"/>
    </cofactor>
</comment>
<evidence type="ECO:0000256" key="6">
    <source>
        <dbReference type="PIRSR" id="PIRSR604808-1"/>
    </source>
</evidence>
<dbReference type="NCBIfam" id="TIGR00633">
    <property type="entry name" value="xth"/>
    <property type="match status" value="1"/>
</dbReference>
<evidence type="ECO:0000256" key="7">
    <source>
        <dbReference type="PIRSR" id="PIRSR604808-2"/>
    </source>
</evidence>
<dbReference type="RefSeq" id="WP_092372853.1">
    <property type="nucleotide sequence ID" value="NZ_FORX01000002.1"/>
</dbReference>
<sequence>MILRMYSWNVNGFRAVLGKGFRDWLDRVAPDVLGLQEVKAEEDQVGGDRLFDGYHCYWNAARSKKGYSGTACYSRLEPLAVHRGLPDARFQGEGRVIRLEFEKFHFFNIYFPNGQMSQDRLDFKMGFYDAFLDHAQELRRDKPIVVCGDFNTAHREIDLKNPKANEKTSGFLPIERAWLDRFVAHGYVDTFRHCHGDVEDAYSWWTYRFGARSRNVGWRIDYFFVSEELRGAVRDAWIDADVLGSDHCPVGLALELP</sequence>
<organism evidence="10 11">
    <name type="scientific">Desulfomicrobium apsheronum</name>
    <dbReference type="NCBI Taxonomy" id="52560"/>
    <lineage>
        <taxon>Bacteria</taxon>
        <taxon>Pseudomonadati</taxon>
        <taxon>Thermodesulfobacteriota</taxon>
        <taxon>Desulfovibrionia</taxon>
        <taxon>Desulfovibrionales</taxon>
        <taxon>Desulfomicrobiaceae</taxon>
        <taxon>Desulfomicrobium</taxon>
    </lineage>
</organism>
<evidence type="ECO:0000256" key="1">
    <source>
        <dbReference type="ARBA" id="ARBA00001936"/>
    </source>
</evidence>
<evidence type="ECO:0000256" key="4">
    <source>
        <dbReference type="ARBA" id="ARBA00022801"/>
    </source>
</evidence>
<dbReference type="GO" id="GO:0046872">
    <property type="term" value="F:metal ion binding"/>
    <property type="evidence" value="ECO:0007669"/>
    <property type="project" value="UniProtKB-KW"/>
</dbReference>
<dbReference type="PROSITE" id="PS00727">
    <property type="entry name" value="AP_NUCLEASE_F1_2"/>
    <property type="match status" value="1"/>
</dbReference>
<comment type="cofactor">
    <cofactor evidence="7">
        <name>Mg(2+)</name>
        <dbReference type="ChEBI" id="CHEBI:18420"/>
    </cofactor>
    <cofactor evidence="7">
        <name>Mn(2+)</name>
        <dbReference type="ChEBI" id="CHEBI:29035"/>
    </cofactor>
    <text evidence="7">Probably binds two magnesium or manganese ions per subunit.</text>
</comment>
<dbReference type="STRING" id="52560.SAMN04488082_102405"/>
<feature type="active site" evidence="6">
    <location>
        <position position="110"/>
    </location>
</feature>
<dbReference type="OrthoDB" id="9803914at2"/>
<keyword evidence="7" id="KW-0464">Manganese</keyword>
<feature type="site" description="Interaction with DNA substrate" evidence="8">
    <location>
        <position position="247"/>
    </location>
</feature>
<dbReference type="GO" id="GO:0006284">
    <property type="term" value="P:base-excision repair"/>
    <property type="evidence" value="ECO:0007669"/>
    <property type="project" value="TreeGrafter"/>
</dbReference>
<feature type="site" description="Transition state stabilizer" evidence="8">
    <location>
        <position position="151"/>
    </location>
</feature>
<protein>
    <submittedName>
        <fullName evidence="10">Exodeoxyribonuclease-3</fullName>
    </submittedName>
</protein>
<dbReference type="GO" id="GO:0003906">
    <property type="term" value="F:DNA-(apurinic or apyrimidinic site) endonuclease activity"/>
    <property type="evidence" value="ECO:0007669"/>
    <property type="project" value="TreeGrafter"/>
</dbReference>
<dbReference type="Proteomes" id="UP000198635">
    <property type="component" value="Unassembled WGS sequence"/>
</dbReference>
<dbReference type="InterPro" id="IPR005135">
    <property type="entry name" value="Endo/exonuclease/phosphatase"/>
</dbReference>
<dbReference type="InterPro" id="IPR020847">
    <property type="entry name" value="AP_endonuclease_F1_BS"/>
</dbReference>
<keyword evidence="3 7" id="KW-0479">Metal-binding</keyword>
<evidence type="ECO:0000256" key="3">
    <source>
        <dbReference type="ARBA" id="ARBA00022723"/>
    </source>
</evidence>
<dbReference type="Gene3D" id="3.60.10.10">
    <property type="entry name" value="Endonuclease/exonuclease/phosphatase"/>
    <property type="match status" value="1"/>
</dbReference>
<evidence type="ECO:0000313" key="10">
    <source>
        <dbReference type="EMBL" id="SFJ35651.1"/>
    </source>
</evidence>
<dbReference type="SUPFAM" id="SSF56219">
    <property type="entry name" value="DNase I-like"/>
    <property type="match status" value="1"/>
</dbReference>
<dbReference type="InterPro" id="IPR020848">
    <property type="entry name" value="AP_endonuclease_F1_CS"/>
</dbReference>
<feature type="active site" description="Proton donor/acceptor" evidence="6">
    <location>
        <position position="149"/>
    </location>
</feature>
<feature type="active site" description="Proton acceptor" evidence="6">
    <location>
        <position position="247"/>
    </location>
</feature>
<gene>
    <name evidence="10" type="ORF">SAMN04488082_102405</name>
</gene>
<feature type="site" description="Important for catalytic activity" evidence="8">
    <location>
        <position position="221"/>
    </location>
</feature>
<dbReference type="InterPro" id="IPR036691">
    <property type="entry name" value="Endo/exonu/phosph_ase_sf"/>
</dbReference>
<dbReference type="NCBIfam" id="TIGR00195">
    <property type="entry name" value="exoDNase_III"/>
    <property type="match status" value="1"/>
</dbReference>
<reference evidence="11" key="1">
    <citation type="submission" date="2016-10" db="EMBL/GenBank/DDBJ databases">
        <authorList>
            <person name="Varghese N."/>
            <person name="Submissions S."/>
        </authorList>
    </citation>
    <scope>NUCLEOTIDE SEQUENCE [LARGE SCALE GENOMIC DNA]</scope>
    <source>
        <strain evidence="11">DSM 5918</strain>
    </source>
</reference>
<feature type="domain" description="Endonuclease/exonuclease/phosphatase" evidence="9">
    <location>
        <begin position="7"/>
        <end position="247"/>
    </location>
</feature>
<feature type="binding site" evidence="7">
    <location>
        <position position="9"/>
    </location>
    <ligand>
        <name>Mg(2+)</name>
        <dbReference type="ChEBI" id="CHEBI:18420"/>
        <label>1</label>
    </ligand>
</feature>
<evidence type="ECO:0000256" key="2">
    <source>
        <dbReference type="ARBA" id="ARBA00007092"/>
    </source>
</evidence>
<feature type="binding site" evidence="7">
    <location>
        <position position="149"/>
    </location>
    <ligand>
        <name>Mg(2+)</name>
        <dbReference type="ChEBI" id="CHEBI:18420"/>
        <label>1</label>
    </ligand>
</feature>
<dbReference type="PANTHER" id="PTHR22748">
    <property type="entry name" value="AP ENDONUCLEASE"/>
    <property type="match status" value="1"/>
</dbReference>
<dbReference type="GO" id="GO:0008311">
    <property type="term" value="F:double-stranded DNA 3'-5' DNA exonuclease activity"/>
    <property type="evidence" value="ECO:0007669"/>
    <property type="project" value="TreeGrafter"/>
</dbReference>
<dbReference type="AlphaFoldDB" id="A0A1I3QQU0"/>
<feature type="binding site" evidence="7">
    <location>
        <position position="37"/>
    </location>
    <ligand>
        <name>Mg(2+)</name>
        <dbReference type="ChEBI" id="CHEBI:18420"/>
        <label>1</label>
    </ligand>
</feature>
<keyword evidence="4" id="KW-0378">Hydrolase</keyword>